<proteinExistence type="predicted"/>
<dbReference type="AlphaFoldDB" id="A0A087V0K2"/>
<feature type="non-terminal residue" evidence="1">
    <location>
        <position position="71"/>
    </location>
</feature>
<keyword evidence="2" id="KW-1185">Reference proteome</keyword>
<dbReference type="EMBL" id="KL811836">
    <property type="protein sequence ID" value="KFM83141.1"/>
    <property type="molecule type" value="Genomic_DNA"/>
</dbReference>
<reference evidence="1 2" key="1">
    <citation type="submission" date="2013-11" db="EMBL/GenBank/DDBJ databases">
        <title>Genome sequencing of Stegodyphus mimosarum.</title>
        <authorList>
            <person name="Bechsgaard J."/>
        </authorList>
    </citation>
    <scope>NUCLEOTIDE SEQUENCE [LARGE SCALE GENOMIC DNA]</scope>
</reference>
<sequence length="71" mass="8159">MRAVASSAHSQYWLYLKELGEKNEIIQDEKRKAESADELISLEGKKTLLEREVLKNKANELPEKSDVTKDL</sequence>
<protein>
    <submittedName>
        <fullName evidence="1">Uncharacterized protein</fullName>
    </submittedName>
</protein>
<accession>A0A087V0K2</accession>
<organism evidence="1 2">
    <name type="scientific">Stegodyphus mimosarum</name>
    <name type="common">African social velvet spider</name>
    <dbReference type="NCBI Taxonomy" id="407821"/>
    <lineage>
        <taxon>Eukaryota</taxon>
        <taxon>Metazoa</taxon>
        <taxon>Ecdysozoa</taxon>
        <taxon>Arthropoda</taxon>
        <taxon>Chelicerata</taxon>
        <taxon>Arachnida</taxon>
        <taxon>Araneae</taxon>
        <taxon>Araneomorphae</taxon>
        <taxon>Entelegynae</taxon>
        <taxon>Eresoidea</taxon>
        <taxon>Eresidae</taxon>
        <taxon>Stegodyphus</taxon>
    </lineage>
</organism>
<gene>
    <name evidence="1" type="ORF">X975_00658</name>
</gene>
<dbReference type="Proteomes" id="UP000054359">
    <property type="component" value="Unassembled WGS sequence"/>
</dbReference>
<evidence type="ECO:0000313" key="1">
    <source>
        <dbReference type="EMBL" id="KFM83141.1"/>
    </source>
</evidence>
<evidence type="ECO:0000313" key="2">
    <source>
        <dbReference type="Proteomes" id="UP000054359"/>
    </source>
</evidence>
<name>A0A087V0K2_STEMI</name>